<dbReference type="EC" id="2.7.11.1" evidence="1"/>
<dbReference type="Proteomes" id="UP000327085">
    <property type="component" value="Chromosome 5"/>
</dbReference>
<evidence type="ECO:0000259" key="11">
    <source>
        <dbReference type="PROSITE" id="PS51153"/>
    </source>
</evidence>
<protein>
    <recommendedName>
        <fullName evidence="1">non-specific serine/threonine protein kinase</fullName>
        <ecNumber evidence="1">2.7.11.1</ecNumber>
    </recommendedName>
</protein>
<dbReference type="GO" id="GO:0046872">
    <property type="term" value="F:metal ion binding"/>
    <property type="evidence" value="ECO:0007669"/>
    <property type="project" value="InterPro"/>
</dbReference>
<evidence type="ECO:0000256" key="1">
    <source>
        <dbReference type="ARBA" id="ARBA00012513"/>
    </source>
</evidence>
<evidence type="ECO:0000256" key="7">
    <source>
        <dbReference type="ARBA" id="ARBA00047899"/>
    </source>
</evidence>
<evidence type="ECO:0000313" key="12">
    <source>
        <dbReference type="EMBL" id="VVA27586.1"/>
    </source>
</evidence>
<dbReference type="EMBL" id="CABIKO010000124">
    <property type="protein sequence ID" value="VVA27586.1"/>
    <property type="molecule type" value="Genomic_DNA"/>
</dbReference>
<reference evidence="13" key="1">
    <citation type="journal article" date="2020" name="Plant J.">
        <title>Transposons played a major role in the diversification between the closely related almond and peach genomes: results from the almond genome sequence.</title>
        <authorList>
            <person name="Alioto T."/>
            <person name="Alexiou K.G."/>
            <person name="Bardil A."/>
            <person name="Barteri F."/>
            <person name="Castanera R."/>
            <person name="Cruz F."/>
            <person name="Dhingra A."/>
            <person name="Duval H."/>
            <person name="Fernandez I Marti A."/>
            <person name="Frias L."/>
            <person name="Galan B."/>
            <person name="Garcia J.L."/>
            <person name="Howad W."/>
            <person name="Gomez-Garrido J."/>
            <person name="Gut M."/>
            <person name="Julca I."/>
            <person name="Morata J."/>
            <person name="Puigdomenech P."/>
            <person name="Ribeca P."/>
            <person name="Rubio Cabetas M.J."/>
            <person name="Vlasova A."/>
            <person name="Wirthensohn M."/>
            <person name="Garcia-Mas J."/>
            <person name="Gabaldon T."/>
            <person name="Casacuberta J.M."/>
            <person name="Arus P."/>
        </authorList>
    </citation>
    <scope>NUCLEOTIDE SEQUENCE [LARGE SCALE GENOMIC DNA]</scope>
    <source>
        <strain evidence="13">cv. Texas</strain>
    </source>
</reference>
<organism evidence="12 13">
    <name type="scientific">Prunus dulcis</name>
    <name type="common">Almond</name>
    <name type="synonym">Amygdalus dulcis</name>
    <dbReference type="NCBI Taxonomy" id="3755"/>
    <lineage>
        <taxon>Eukaryota</taxon>
        <taxon>Viridiplantae</taxon>
        <taxon>Streptophyta</taxon>
        <taxon>Embryophyta</taxon>
        <taxon>Tracheophyta</taxon>
        <taxon>Spermatophyta</taxon>
        <taxon>Magnoliopsida</taxon>
        <taxon>eudicotyledons</taxon>
        <taxon>Gunneridae</taxon>
        <taxon>Pentapetalae</taxon>
        <taxon>rosids</taxon>
        <taxon>fabids</taxon>
        <taxon>Rosales</taxon>
        <taxon>Rosaceae</taxon>
        <taxon>Amygdaloideae</taxon>
        <taxon>Amygdaleae</taxon>
        <taxon>Prunus</taxon>
    </lineage>
</organism>
<sequence>MALALVGGAAIGALFGALYDVVKESMGRTVLQYNPLLGDLKFTLESLRPRIVQQIRDHNVELGLPNDDIESLQRQMEDGIVLVRKLSNNGMWNCYAWGSCCNCTKPSYSDQLVDLDRSLRILLEILKLQEARDVKEVLLLTRKIDDKQDELERRMSDLLKVQQEAGDVRGSSGSNIGTTVQQGNEGNGGHQVAPVCGVGGAATLGAVFGVLFDTVARVKDKTMMLKRPLEDVKSTLDSLKPLIEEIAAYNKVLNLPKEELEKVRFQMEEGVELLHKCSKVRQWTSYNRYEYANKLLGLDESLQGLLNILRVQLARDVRERLVSVSKIEKLIDQIEESGTVQLQNHPTEIEDSCDVLEPPQPEVGLSVQGTRDVKETLDSAAKIEVGVKRIEGSGDVQGQTDMGIGEPKLPTLEAPDVENEVIEYVSSTVTVGLDEDLICVSPAPSFTAMDDEPTAYFSDFSTSYLEDKISHVSEDANPMAHFHDSSASTARDRSSYVSRDVGTKFPLGNPVKSTQIYLHQKLELKVSADDKKMKKVTEAVCAIRGVSSISWDAKNQKLTVFGQLDPMVILTKLRKIVRKTEFISVAMEEIKEDKKERNLTMKEKMEDNKDCSIGYSLQHFAELISYQGARHLHAKNVRGLGSDTYGFDRCCKGSDRQSKEAQQLKLVNFRNLKERSCDLSQLPNLVPKLVNLPQPEARPMDLDTNDQKFSIGSCRKSVNETSNSSVLEFWRFTENNEFRLRAEQNTHTTVSLTLRIADTCGRVRNIHFKFYLDSDTAMSIAGEMVEQLDLSHEDISVIAELIDKLIMKLVPGWKPSSESSSCGANSSCGDQPAHQNILSPLAYAEDQDNQATMISDTSACSAQYGVPTASCNVNVSESAKYSSDERCTGSDRYGSSPDCMVQARLKEKSYEAGSGDSVVMNDACPDMSSICSLSELSLVDKDRYDELKGELVAIDVQYHQCLLELLRMREEEIQNAKKRWIEKKKIAVN</sequence>
<accession>A0A5E4FIK9</accession>
<evidence type="ECO:0000256" key="9">
    <source>
        <dbReference type="SAM" id="MobiDB-lite"/>
    </source>
</evidence>
<dbReference type="GO" id="GO:0005524">
    <property type="term" value="F:ATP binding"/>
    <property type="evidence" value="ECO:0007669"/>
    <property type="project" value="UniProtKB-KW"/>
</dbReference>
<comment type="catalytic activity">
    <reaction evidence="7">
        <text>L-threonyl-[protein] + ATP = O-phospho-L-threonyl-[protein] + ADP + H(+)</text>
        <dbReference type="Rhea" id="RHEA:46608"/>
        <dbReference type="Rhea" id="RHEA-COMP:11060"/>
        <dbReference type="Rhea" id="RHEA-COMP:11605"/>
        <dbReference type="ChEBI" id="CHEBI:15378"/>
        <dbReference type="ChEBI" id="CHEBI:30013"/>
        <dbReference type="ChEBI" id="CHEBI:30616"/>
        <dbReference type="ChEBI" id="CHEBI:61977"/>
        <dbReference type="ChEBI" id="CHEBI:456216"/>
        <dbReference type="EC" id="2.7.11.1"/>
    </reaction>
</comment>
<evidence type="ECO:0000256" key="2">
    <source>
        <dbReference type="ARBA" id="ARBA00022527"/>
    </source>
</evidence>
<dbReference type="InterPro" id="IPR008808">
    <property type="entry name" value="Powdery_mildew-R_dom"/>
</dbReference>
<feature type="domain" description="HMA" evidence="10">
    <location>
        <begin position="513"/>
        <end position="585"/>
    </location>
</feature>
<evidence type="ECO:0000313" key="13">
    <source>
        <dbReference type="Proteomes" id="UP000327085"/>
    </source>
</evidence>
<dbReference type="InterPro" id="IPR006121">
    <property type="entry name" value="HMA_dom"/>
</dbReference>
<dbReference type="GO" id="GO:0004674">
    <property type="term" value="F:protein serine/threonine kinase activity"/>
    <property type="evidence" value="ECO:0007669"/>
    <property type="project" value="UniProtKB-KW"/>
</dbReference>
<feature type="compositionally biased region" description="Polar residues" evidence="9">
    <location>
        <begin position="171"/>
        <end position="184"/>
    </location>
</feature>
<dbReference type="PANTHER" id="PTHR13902">
    <property type="entry name" value="SERINE/THREONINE-PROTEIN KINASE WNK WITH NO LYSINE -RELATED"/>
    <property type="match status" value="1"/>
</dbReference>
<name>A0A5E4FIK9_PRUDU</name>
<dbReference type="Gramene" id="VVA27586">
    <property type="protein sequence ID" value="VVA27586"/>
    <property type="gene ID" value="Prudul26B020996"/>
</dbReference>
<gene>
    <name evidence="12" type="ORF">ALMOND_2B020996</name>
</gene>
<dbReference type="Gene3D" id="3.10.20.90">
    <property type="entry name" value="Phosphatidylinositol 3-kinase Catalytic Subunit, Chain A, domain 1"/>
    <property type="match status" value="1"/>
</dbReference>
<feature type="domain" description="RPW8" evidence="11">
    <location>
        <begin position="193"/>
        <end position="343"/>
    </location>
</feature>
<dbReference type="InterPro" id="IPR050588">
    <property type="entry name" value="WNK_Ser-Thr_kinase"/>
</dbReference>
<keyword evidence="6" id="KW-0067">ATP-binding</keyword>
<evidence type="ECO:0000256" key="3">
    <source>
        <dbReference type="ARBA" id="ARBA00022679"/>
    </source>
</evidence>
<dbReference type="Gene3D" id="3.30.70.100">
    <property type="match status" value="1"/>
</dbReference>
<dbReference type="Pfam" id="PF12202">
    <property type="entry name" value="OSR1_C"/>
    <property type="match status" value="1"/>
</dbReference>
<keyword evidence="2" id="KW-0723">Serine/threonine-protein kinase</keyword>
<dbReference type="PROSITE" id="PS51153">
    <property type="entry name" value="RPW8"/>
    <property type="match status" value="1"/>
</dbReference>
<dbReference type="PROSITE" id="PS50846">
    <property type="entry name" value="HMA_2"/>
    <property type="match status" value="1"/>
</dbReference>
<evidence type="ECO:0000256" key="5">
    <source>
        <dbReference type="ARBA" id="ARBA00022777"/>
    </source>
</evidence>
<dbReference type="InterPro" id="IPR024678">
    <property type="entry name" value="Kinase_OSR1/WNK_CCT"/>
</dbReference>
<keyword evidence="4" id="KW-0547">Nucleotide-binding</keyword>
<feature type="region of interest" description="Disordered" evidence="9">
    <location>
        <begin position="167"/>
        <end position="186"/>
    </location>
</feature>
<comment type="catalytic activity">
    <reaction evidence="8">
        <text>L-seryl-[protein] + ATP = O-phospho-L-seryl-[protein] + ADP + H(+)</text>
        <dbReference type="Rhea" id="RHEA:17989"/>
        <dbReference type="Rhea" id="RHEA-COMP:9863"/>
        <dbReference type="Rhea" id="RHEA-COMP:11604"/>
        <dbReference type="ChEBI" id="CHEBI:15378"/>
        <dbReference type="ChEBI" id="CHEBI:29999"/>
        <dbReference type="ChEBI" id="CHEBI:30616"/>
        <dbReference type="ChEBI" id="CHEBI:83421"/>
        <dbReference type="ChEBI" id="CHEBI:456216"/>
        <dbReference type="EC" id="2.7.11.1"/>
    </reaction>
</comment>
<dbReference type="InParanoid" id="A0A5E4FIK9"/>
<evidence type="ECO:0000259" key="10">
    <source>
        <dbReference type="PROSITE" id="PS50846"/>
    </source>
</evidence>
<proteinExistence type="predicted"/>
<keyword evidence="3" id="KW-0808">Transferase</keyword>
<evidence type="ECO:0000256" key="6">
    <source>
        <dbReference type="ARBA" id="ARBA00022840"/>
    </source>
</evidence>
<dbReference type="Pfam" id="PF05659">
    <property type="entry name" value="RPW8"/>
    <property type="match status" value="2"/>
</dbReference>
<evidence type="ECO:0000256" key="8">
    <source>
        <dbReference type="ARBA" id="ARBA00048679"/>
    </source>
</evidence>
<dbReference type="AlphaFoldDB" id="A0A5E4FIK9"/>
<evidence type="ECO:0000256" key="4">
    <source>
        <dbReference type="ARBA" id="ARBA00022741"/>
    </source>
</evidence>
<keyword evidence="5 12" id="KW-0418">Kinase</keyword>